<dbReference type="EMBL" id="NPDX01000004">
    <property type="protein sequence ID" value="PJZ83924.1"/>
    <property type="molecule type" value="Genomic_DNA"/>
</dbReference>
<dbReference type="Gene3D" id="3.40.30.10">
    <property type="entry name" value="Glutaredoxin"/>
    <property type="match status" value="1"/>
</dbReference>
<dbReference type="Pfam" id="PF02630">
    <property type="entry name" value="SCO1-SenC"/>
    <property type="match status" value="1"/>
</dbReference>
<organism evidence="4 5">
    <name type="scientific">Leptospira harrisiae</name>
    <dbReference type="NCBI Taxonomy" id="2023189"/>
    <lineage>
        <taxon>Bacteria</taxon>
        <taxon>Pseudomonadati</taxon>
        <taxon>Spirochaetota</taxon>
        <taxon>Spirochaetia</taxon>
        <taxon>Leptospirales</taxon>
        <taxon>Leptospiraceae</taxon>
        <taxon>Leptospira</taxon>
    </lineage>
</organism>
<dbReference type="OrthoDB" id="339426at2"/>
<evidence type="ECO:0000256" key="3">
    <source>
        <dbReference type="PIRSR" id="PIRSR603782-2"/>
    </source>
</evidence>
<feature type="binding site" evidence="2">
    <location>
        <position position="120"/>
    </location>
    <ligand>
        <name>Cu cation</name>
        <dbReference type="ChEBI" id="CHEBI:23378"/>
    </ligand>
</feature>
<dbReference type="Proteomes" id="UP000232145">
    <property type="component" value="Unassembled WGS sequence"/>
</dbReference>
<comment type="similarity">
    <text evidence="1">Belongs to the SCO1/2 family.</text>
</comment>
<evidence type="ECO:0000313" key="4">
    <source>
        <dbReference type="EMBL" id="PJZ83924.1"/>
    </source>
</evidence>
<dbReference type="InterPro" id="IPR003782">
    <property type="entry name" value="SCO1/SenC"/>
</dbReference>
<keyword evidence="2" id="KW-0479">Metal-binding</keyword>
<accession>A0A2N0AI18</accession>
<feature type="binding site" evidence="2">
    <location>
        <position position="207"/>
    </location>
    <ligand>
        <name>Cu cation</name>
        <dbReference type="ChEBI" id="CHEBI:23378"/>
    </ligand>
</feature>
<name>A0A2N0AI18_9LEPT</name>
<evidence type="ECO:0000256" key="1">
    <source>
        <dbReference type="ARBA" id="ARBA00010996"/>
    </source>
</evidence>
<keyword evidence="5" id="KW-1185">Reference proteome</keyword>
<dbReference type="SUPFAM" id="SSF52833">
    <property type="entry name" value="Thioredoxin-like"/>
    <property type="match status" value="1"/>
</dbReference>
<evidence type="ECO:0000256" key="2">
    <source>
        <dbReference type="PIRSR" id="PIRSR603782-1"/>
    </source>
</evidence>
<sequence length="247" mass="28511">MIPIISIPNSLANFKEKNTNQNLRNRFSPSPLILFLITLCLFHTNCKKSEQTPSASVLPYFSGKDFDPVWVENPEKDLSLKKIPKSFALTEHTGNQILSKDWAPSEHLVVFFYATCHGICPLITRNLIQVEPNLSEFPNLKIFSISINPKEDTVPVLQNYRKTFQIKNPNWSFFTGKEKEIENFAKETCGAEMEGFSVERGKYEFVHTENIFLFDKDKYLRGIYRAKGTGDVQRLVEDLKKLRQKIN</sequence>
<dbReference type="RefSeq" id="WP_100744274.1">
    <property type="nucleotide sequence ID" value="NZ_NPDW01000002.1"/>
</dbReference>
<dbReference type="PANTHER" id="PTHR12151">
    <property type="entry name" value="ELECTRON TRANSPORT PROTIN SCO1/SENC FAMILY MEMBER"/>
    <property type="match status" value="1"/>
</dbReference>
<dbReference type="CDD" id="cd02968">
    <property type="entry name" value="SCO"/>
    <property type="match status" value="1"/>
</dbReference>
<dbReference type="GO" id="GO:0046872">
    <property type="term" value="F:metal ion binding"/>
    <property type="evidence" value="ECO:0007669"/>
    <property type="project" value="UniProtKB-KW"/>
</dbReference>
<evidence type="ECO:0000313" key="5">
    <source>
        <dbReference type="Proteomes" id="UP000232145"/>
    </source>
</evidence>
<proteinExistence type="inferred from homology"/>
<feature type="binding site" evidence="2">
    <location>
        <position position="116"/>
    </location>
    <ligand>
        <name>Cu cation</name>
        <dbReference type="ChEBI" id="CHEBI:23378"/>
    </ligand>
</feature>
<dbReference type="PANTHER" id="PTHR12151:SF25">
    <property type="entry name" value="LINALOOL DEHYDRATASE_ISOMERASE DOMAIN-CONTAINING PROTEIN"/>
    <property type="match status" value="1"/>
</dbReference>
<dbReference type="InterPro" id="IPR036249">
    <property type="entry name" value="Thioredoxin-like_sf"/>
</dbReference>
<dbReference type="AlphaFoldDB" id="A0A2N0AI18"/>
<reference evidence="4 5" key="1">
    <citation type="submission" date="2017-07" db="EMBL/GenBank/DDBJ databases">
        <title>Leptospira spp. isolated from tropical soils.</title>
        <authorList>
            <person name="Thibeaux R."/>
            <person name="Iraola G."/>
            <person name="Ferres I."/>
            <person name="Bierque E."/>
            <person name="Girault D."/>
            <person name="Soupe-Gilbert M.-E."/>
            <person name="Picardeau M."/>
            <person name="Goarant C."/>
        </authorList>
    </citation>
    <scope>NUCLEOTIDE SEQUENCE [LARGE SCALE GENOMIC DNA]</scope>
    <source>
        <strain evidence="4 5">FH2-B-A1</strain>
    </source>
</reference>
<protein>
    <submittedName>
        <fullName evidence="4">Photosynthetic protein synthase II</fullName>
    </submittedName>
</protein>
<gene>
    <name evidence="4" type="ORF">CH364_14275</name>
</gene>
<comment type="caution">
    <text evidence="4">The sequence shown here is derived from an EMBL/GenBank/DDBJ whole genome shotgun (WGS) entry which is preliminary data.</text>
</comment>
<keyword evidence="3" id="KW-1015">Disulfide bond</keyword>
<feature type="disulfide bond" description="Redox-active" evidence="3">
    <location>
        <begin position="116"/>
        <end position="120"/>
    </location>
</feature>
<keyword evidence="2" id="KW-0186">Copper</keyword>